<dbReference type="GO" id="GO:0004672">
    <property type="term" value="F:protein kinase activity"/>
    <property type="evidence" value="ECO:0007669"/>
    <property type="project" value="InterPro"/>
</dbReference>
<proteinExistence type="predicted"/>
<dbReference type="GO" id="GO:0005524">
    <property type="term" value="F:ATP binding"/>
    <property type="evidence" value="ECO:0007669"/>
    <property type="project" value="InterPro"/>
</dbReference>
<dbReference type="PANTHER" id="PTHR45707:SF70">
    <property type="entry name" value="PROTEIN KINASE DOMAIN-CONTAINING PROTEIN"/>
    <property type="match status" value="1"/>
</dbReference>
<keyword evidence="2" id="KW-0808">Transferase</keyword>
<dbReference type="PROSITE" id="PS50011">
    <property type="entry name" value="PROTEIN_KINASE_DOM"/>
    <property type="match status" value="1"/>
</dbReference>
<organism evidence="2 3">
    <name type="scientific">Gigaspora rosea</name>
    <dbReference type="NCBI Taxonomy" id="44941"/>
    <lineage>
        <taxon>Eukaryota</taxon>
        <taxon>Fungi</taxon>
        <taxon>Fungi incertae sedis</taxon>
        <taxon>Mucoromycota</taxon>
        <taxon>Glomeromycotina</taxon>
        <taxon>Glomeromycetes</taxon>
        <taxon>Diversisporales</taxon>
        <taxon>Gigasporaceae</taxon>
        <taxon>Gigaspora</taxon>
    </lineage>
</organism>
<dbReference type="EMBL" id="QKWP01000188">
    <property type="protein sequence ID" value="RIB25095.1"/>
    <property type="molecule type" value="Genomic_DNA"/>
</dbReference>
<accession>A0A397VRC1</accession>
<dbReference type="PANTHER" id="PTHR45707">
    <property type="entry name" value="C2 CALCIUM/LIPID-BINDING PLANT PHOSPHORIBOSYLTRANSFERASE FAMILY PROTEIN"/>
    <property type="match status" value="1"/>
</dbReference>
<feature type="domain" description="Protein kinase" evidence="1">
    <location>
        <begin position="1"/>
        <end position="195"/>
    </location>
</feature>
<dbReference type="InterPro" id="IPR000719">
    <property type="entry name" value="Prot_kinase_dom"/>
</dbReference>
<name>A0A397VRC1_9GLOM</name>
<dbReference type="Pfam" id="PF00069">
    <property type="entry name" value="Pkinase"/>
    <property type="match status" value="1"/>
</dbReference>
<protein>
    <submittedName>
        <fullName evidence="2">Kinase-like domain-containing protein</fullName>
    </submittedName>
</protein>
<keyword evidence="3" id="KW-1185">Reference proteome</keyword>
<dbReference type="SUPFAM" id="SSF56112">
    <property type="entry name" value="Protein kinase-like (PK-like)"/>
    <property type="match status" value="1"/>
</dbReference>
<evidence type="ECO:0000259" key="1">
    <source>
        <dbReference type="PROSITE" id="PS50011"/>
    </source>
</evidence>
<evidence type="ECO:0000313" key="3">
    <source>
        <dbReference type="Proteomes" id="UP000266673"/>
    </source>
</evidence>
<keyword evidence="2" id="KW-0418">Kinase</keyword>
<dbReference type="SUPFAM" id="SSF81901">
    <property type="entry name" value="HCP-like"/>
    <property type="match status" value="1"/>
</dbReference>
<sequence length="227" mass="26668">MGYAMGAYNVGCYYRGVSECKELKYYKKSAEMGCAHGMYRVGEFYQKGLNVEKNIDIAFEWKYQEMNNDRIHSKEYLHRVLHPGNILLKEHYKAYITDLGLSKPFNEKEKEKHIHGVLPYIAPELFQKQPYTQASDIYSFGIIMIENNWICNGLRPKFGPGIPDCYIELAYQCMNSDQKKRPTSNKIILKLNEWLNIIESEVKNNSMWKNIFGCNVKNKIKSQFFRK</sequence>
<dbReference type="OrthoDB" id="1707419at2759"/>
<reference evidence="2 3" key="1">
    <citation type="submission" date="2018-06" db="EMBL/GenBank/DDBJ databases">
        <title>Comparative genomics reveals the genomic features of Rhizophagus irregularis, R. cerebriforme, R. diaphanum and Gigaspora rosea, and their symbiotic lifestyle signature.</title>
        <authorList>
            <person name="Morin E."/>
            <person name="San Clemente H."/>
            <person name="Chen E.C.H."/>
            <person name="De La Providencia I."/>
            <person name="Hainaut M."/>
            <person name="Kuo A."/>
            <person name="Kohler A."/>
            <person name="Murat C."/>
            <person name="Tang N."/>
            <person name="Roy S."/>
            <person name="Loubradou J."/>
            <person name="Henrissat B."/>
            <person name="Grigoriev I.V."/>
            <person name="Corradi N."/>
            <person name="Roux C."/>
            <person name="Martin F.M."/>
        </authorList>
    </citation>
    <scope>NUCLEOTIDE SEQUENCE [LARGE SCALE GENOMIC DNA]</scope>
    <source>
        <strain evidence="2 3">DAOM 194757</strain>
    </source>
</reference>
<dbReference type="AlphaFoldDB" id="A0A397VRC1"/>
<dbReference type="Proteomes" id="UP000266673">
    <property type="component" value="Unassembled WGS sequence"/>
</dbReference>
<evidence type="ECO:0000313" key="2">
    <source>
        <dbReference type="EMBL" id="RIB25095.1"/>
    </source>
</evidence>
<comment type="caution">
    <text evidence="2">The sequence shown here is derived from an EMBL/GenBank/DDBJ whole genome shotgun (WGS) entry which is preliminary data.</text>
</comment>
<dbReference type="InterPro" id="IPR011009">
    <property type="entry name" value="Kinase-like_dom_sf"/>
</dbReference>
<gene>
    <name evidence="2" type="ORF">C2G38_2031355</name>
</gene>
<dbReference type="Gene3D" id="1.10.510.10">
    <property type="entry name" value="Transferase(Phosphotransferase) domain 1"/>
    <property type="match status" value="1"/>
</dbReference>